<dbReference type="PANTHER" id="PTHR23241">
    <property type="entry name" value="LATE EMBRYOGENESIS ABUNDANT PLANTS LEA-RELATED"/>
    <property type="match status" value="1"/>
</dbReference>
<reference evidence="7" key="1">
    <citation type="submission" date="2022-01" db="EMBL/GenBank/DDBJ databases">
        <authorList>
            <person name="Braso-Vives M."/>
        </authorList>
    </citation>
    <scope>NUCLEOTIDE SEQUENCE</scope>
</reference>
<protein>
    <submittedName>
        <fullName evidence="7">TMEM205 protein</fullName>
    </submittedName>
</protein>
<feature type="domain" description="TMEM205-like" evidence="6">
    <location>
        <begin position="59"/>
        <end position="157"/>
    </location>
</feature>
<dbReference type="InterPro" id="IPR053009">
    <property type="entry name" value="Xanthocillin_Biosynth-Assoc"/>
</dbReference>
<sequence>MAFENLRKYWPTYSFAQPFHAIMLLAAIAASFLFLPGQSAGDERGSSGTLLKFLHLFSVCTHFGTQTWVTFVAGLTMFHNLPRHTFGHIQGHLFPKYFTMGSVLSLVAMVTYMYEHCHGDMTTHQKIETGVLVAVFVSALLNAALIGPISLEIMTQQYMIEKEHGHGDEIGTHPTGKIQQDAKYQKVRKRFMKYHAISSLVNMVAVVGNGIHVYYLACQLAGI</sequence>
<feature type="transmembrane region" description="Helical" evidence="5">
    <location>
        <begin position="129"/>
        <end position="151"/>
    </location>
</feature>
<keyword evidence="3 5" id="KW-1133">Transmembrane helix</keyword>
<feature type="transmembrane region" description="Helical" evidence="5">
    <location>
        <begin position="93"/>
        <end position="114"/>
    </location>
</feature>
<dbReference type="Proteomes" id="UP000838412">
    <property type="component" value="Chromosome 12"/>
</dbReference>
<accession>A0A8J9YU78</accession>
<dbReference type="InterPro" id="IPR025423">
    <property type="entry name" value="TMEM205-like"/>
</dbReference>
<keyword evidence="4 5" id="KW-0472">Membrane</keyword>
<dbReference type="OrthoDB" id="1641132at2759"/>
<dbReference type="EMBL" id="OV696697">
    <property type="protein sequence ID" value="CAH1241809.1"/>
    <property type="molecule type" value="Genomic_DNA"/>
</dbReference>
<evidence type="ECO:0000256" key="2">
    <source>
        <dbReference type="ARBA" id="ARBA00022692"/>
    </source>
</evidence>
<dbReference type="AlphaFoldDB" id="A0A8J9YU78"/>
<evidence type="ECO:0000256" key="4">
    <source>
        <dbReference type="ARBA" id="ARBA00023136"/>
    </source>
</evidence>
<gene>
    <name evidence="7" type="primary">TMEM205</name>
    <name evidence="7" type="ORF">BLAG_LOCUS5284</name>
</gene>
<evidence type="ECO:0000313" key="7">
    <source>
        <dbReference type="EMBL" id="CAH1241809.1"/>
    </source>
</evidence>
<dbReference type="PANTHER" id="PTHR23241:SF102">
    <property type="entry name" value="LD23009P"/>
    <property type="match status" value="1"/>
</dbReference>
<evidence type="ECO:0000256" key="3">
    <source>
        <dbReference type="ARBA" id="ARBA00022989"/>
    </source>
</evidence>
<comment type="subcellular location">
    <subcellularLocation>
        <location evidence="1">Membrane</location>
    </subcellularLocation>
</comment>
<evidence type="ECO:0000259" key="6">
    <source>
        <dbReference type="Pfam" id="PF13664"/>
    </source>
</evidence>
<proteinExistence type="predicted"/>
<evidence type="ECO:0000313" key="8">
    <source>
        <dbReference type="Proteomes" id="UP000838412"/>
    </source>
</evidence>
<evidence type="ECO:0000256" key="5">
    <source>
        <dbReference type="SAM" id="Phobius"/>
    </source>
</evidence>
<feature type="transmembrane region" description="Helical" evidence="5">
    <location>
        <begin position="194"/>
        <end position="217"/>
    </location>
</feature>
<evidence type="ECO:0000256" key="1">
    <source>
        <dbReference type="ARBA" id="ARBA00004370"/>
    </source>
</evidence>
<organism evidence="7 8">
    <name type="scientific">Branchiostoma lanceolatum</name>
    <name type="common">Common lancelet</name>
    <name type="synonym">Amphioxus lanceolatum</name>
    <dbReference type="NCBI Taxonomy" id="7740"/>
    <lineage>
        <taxon>Eukaryota</taxon>
        <taxon>Metazoa</taxon>
        <taxon>Chordata</taxon>
        <taxon>Cephalochordata</taxon>
        <taxon>Leptocardii</taxon>
        <taxon>Amphioxiformes</taxon>
        <taxon>Branchiostomatidae</taxon>
        <taxon>Branchiostoma</taxon>
    </lineage>
</organism>
<name>A0A8J9YU78_BRALA</name>
<keyword evidence="2 5" id="KW-0812">Transmembrane</keyword>
<dbReference type="Pfam" id="PF13664">
    <property type="entry name" value="DUF4149"/>
    <property type="match status" value="1"/>
</dbReference>
<keyword evidence="8" id="KW-1185">Reference proteome</keyword>
<dbReference type="GO" id="GO:0016020">
    <property type="term" value="C:membrane"/>
    <property type="evidence" value="ECO:0007669"/>
    <property type="project" value="UniProtKB-SubCell"/>
</dbReference>